<organism evidence="2 3">
    <name type="scientific">Oikopleura dioica</name>
    <name type="common">Tunicate</name>
    <dbReference type="NCBI Taxonomy" id="34765"/>
    <lineage>
        <taxon>Eukaryota</taxon>
        <taxon>Metazoa</taxon>
        <taxon>Chordata</taxon>
        <taxon>Tunicata</taxon>
        <taxon>Appendicularia</taxon>
        <taxon>Copelata</taxon>
        <taxon>Oikopleuridae</taxon>
        <taxon>Oikopleura</taxon>
    </lineage>
</organism>
<feature type="compositionally biased region" description="Polar residues" evidence="1">
    <location>
        <begin position="91"/>
        <end position="108"/>
    </location>
</feature>
<dbReference type="Proteomes" id="UP001158576">
    <property type="component" value="Chromosome XSR"/>
</dbReference>
<feature type="compositionally biased region" description="Acidic residues" evidence="1">
    <location>
        <begin position="496"/>
        <end position="505"/>
    </location>
</feature>
<keyword evidence="3" id="KW-1185">Reference proteome</keyword>
<reference evidence="2 3" key="1">
    <citation type="submission" date="2021-04" db="EMBL/GenBank/DDBJ databases">
        <authorList>
            <person name="Bliznina A."/>
        </authorList>
    </citation>
    <scope>NUCLEOTIDE SEQUENCE [LARGE SCALE GENOMIC DNA]</scope>
</reference>
<sequence>MADFNLIDASFQRTIKHRSEDAQTACQWLDTLAGLTRHVDGAKGPLGHLRCYLQRLGDDRLIQEHWEYARELAGAPEAIEDNEENAKSAITEGNTSKPEQKGMKTTSQGRKRKNEDELESIAEKKDEFRDVYQDDGTLKKPNLIYIARTNANGIRFYVKVNGSIRCMKYKNLKKDGSFLVYCCEPSCKTVHSLKVRDSDMGLYHGGGARIWKLAHKHPEIHNPAFYEVLEWNTTSHVCKELGNELDVLKQQPSTSTNVIKEITNNKHAREDTEKEAETEENLDKSTELPAKRARTSEHSETLPLPDTSTENSSRRLLRKSSGSIPSVESRLAKVDNNVPNLNESRCLLTGECASCRAVFESWEELIVHIEDDQHCKRYYVDENKNFCFICDRPFKVLRTHCHDVLKGQCYSTAINTAKGKVSYAGTTQEAHAAYSRIAFKNFHSKWDTVPESKNNMVDELPNSGVDQLANDGEMVQSQITETETENENDSMANQENMDEDPEVENIDDRSPSVTAMEDSFDKPPLDPPGLEDVPILFNNENSLFIKTEIPDLPISFAT</sequence>
<evidence type="ECO:0000313" key="2">
    <source>
        <dbReference type="EMBL" id="CAG5098241.1"/>
    </source>
</evidence>
<gene>
    <name evidence="2" type="ORF">OKIOD_LOCUS7051</name>
</gene>
<evidence type="ECO:0000313" key="3">
    <source>
        <dbReference type="Proteomes" id="UP001158576"/>
    </source>
</evidence>
<name>A0ABN7SEX9_OIKDI</name>
<dbReference type="EMBL" id="OU015569">
    <property type="protein sequence ID" value="CAG5098241.1"/>
    <property type="molecule type" value="Genomic_DNA"/>
</dbReference>
<proteinExistence type="predicted"/>
<feature type="compositionally biased region" description="Basic and acidic residues" evidence="1">
    <location>
        <begin position="263"/>
        <end position="272"/>
    </location>
</feature>
<feature type="region of interest" description="Disordered" evidence="1">
    <location>
        <begin position="258"/>
        <end position="322"/>
    </location>
</feature>
<feature type="region of interest" description="Disordered" evidence="1">
    <location>
        <begin position="77"/>
        <end position="118"/>
    </location>
</feature>
<protein>
    <submittedName>
        <fullName evidence="2">Oidioi.mRNA.OKI2018_I69.XSR.g15493.t1.cds</fullName>
    </submittedName>
</protein>
<evidence type="ECO:0000256" key="1">
    <source>
        <dbReference type="SAM" id="MobiDB-lite"/>
    </source>
</evidence>
<accession>A0ABN7SEX9</accession>
<feature type="compositionally biased region" description="Basic and acidic residues" evidence="1">
    <location>
        <begin position="281"/>
        <end position="300"/>
    </location>
</feature>
<feature type="region of interest" description="Disordered" evidence="1">
    <location>
        <begin position="480"/>
        <end position="528"/>
    </location>
</feature>